<accession>A0A0C2YHV8</accession>
<name>A0A0C2YHV8_HEBCY</name>
<reference evidence="1 2" key="1">
    <citation type="submission" date="2014-04" db="EMBL/GenBank/DDBJ databases">
        <authorList>
            <consortium name="DOE Joint Genome Institute"/>
            <person name="Kuo A."/>
            <person name="Gay G."/>
            <person name="Dore J."/>
            <person name="Kohler A."/>
            <person name="Nagy L.G."/>
            <person name="Floudas D."/>
            <person name="Copeland A."/>
            <person name="Barry K.W."/>
            <person name="Cichocki N."/>
            <person name="Veneault-Fourrey C."/>
            <person name="LaButti K."/>
            <person name="Lindquist E.A."/>
            <person name="Lipzen A."/>
            <person name="Lundell T."/>
            <person name="Morin E."/>
            <person name="Murat C."/>
            <person name="Sun H."/>
            <person name="Tunlid A."/>
            <person name="Henrissat B."/>
            <person name="Grigoriev I.V."/>
            <person name="Hibbett D.S."/>
            <person name="Martin F."/>
            <person name="Nordberg H.P."/>
            <person name="Cantor M.N."/>
            <person name="Hua S.X."/>
        </authorList>
    </citation>
    <scope>NUCLEOTIDE SEQUENCE [LARGE SCALE GENOMIC DNA]</scope>
    <source>
        <strain evidence="2">h7</strain>
    </source>
</reference>
<sequence>MAFPGPVPQLSLENVIVPPVPAMAVGRRHVSGPDGSQRHDQLHDPSTFLYFTPRDCRVLRSRGMWR</sequence>
<dbReference type="HOGENOM" id="CLU_2831452_0_0_1"/>
<protein>
    <submittedName>
        <fullName evidence="1">Uncharacterized protein</fullName>
    </submittedName>
</protein>
<dbReference type="Proteomes" id="UP000053424">
    <property type="component" value="Unassembled WGS sequence"/>
</dbReference>
<gene>
    <name evidence="1" type="ORF">M413DRAFT_438562</name>
</gene>
<dbReference type="EMBL" id="KN831768">
    <property type="protein sequence ID" value="KIM49373.1"/>
    <property type="molecule type" value="Genomic_DNA"/>
</dbReference>
<proteinExistence type="predicted"/>
<reference evidence="2" key="2">
    <citation type="submission" date="2015-01" db="EMBL/GenBank/DDBJ databases">
        <title>Evolutionary Origins and Diversification of the Mycorrhizal Mutualists.</title>
        <authorList>
            <consortium name="DOE Joint Genome Institute"/>
            <consortium name="Mycorrhizal Genomics Consortium"/>
            <person name="Kohler A."/>
            <person name="Kuo A."/>
            <person name="Nagy L.G."/>
            <person name="Floudas D."/>
            <person name="Copeland A."/>
            <person name="Barry K.W."/>
            <person name="Cichocki N."/>
            <person name="Veneault-Fourrey C."/>
            <person name="LaButti K."/>
            <person name="Lindquist E.A."/>
            <person name="Lipzen A."/>
            <person name="Lundell T."/>
            <person name="Morin E."/>
            <person name="Murat C."/>
            <person name="Riley R."/>
            <person name="Ohm R."/>
            <person name="Sun H."/>
            <person name="Tunlid A."/>
            <person name="Henrissat B."/>
            <person name="Grigoriev I.V."/>
            <person name="Hibbett D.S."/>
            <person name="Martin F."/>
        </authorList>
    </citation>
    <scope>NUCLEOTIDE SEQUENCE [LARGE SCALE GENOMIC DNA]</scope>
    <source>
        <strain evidence="2">h7</strain>
    </source>
</reference>
<keyword evidence="2" id="KW-1185">Reference proteome</keyword>
<evidence type="ECO:0000313" key="2">
    <source>
        <dbReference type="Proteomes" id="UP000053424"/>
    </source>
</evidence>
<evidence type="ECO:0000313" key="1">
    <source>
        <dbReference type="EMBL" id="KIM49373.1"/>
    </source>
</evidence>
<dbReference type="AlphaFoldDB" id="A0A0C2YHV8"/>
<organism evidence="1 2">
    <name type="scientific">Hebeloma cylindrosporum</name>
    <dbReference type="NCBI Taxonomy" id="76867"/>
    <lineage>
        <taxon>Eukaryota</taxon>
        <taxon>Fungi</taxon>
        <taxon>Dikarya</taxon>
        <taxon>Basidiomycota</taxon>
        <taxon>Agaricomycotina</taxon>
        <taxon>Agaricomycetes</taxon>
        <taxon>Agaricomycetidae</taxon>
        <taxon>Agaricales</taxon>
        <taxon>Agaricineae</taxon>
        <taxon>Hymenogastraceae</taxon>
        <taxon>Hebeloma</taxon>
    </lineage>
</organism>